<dbReference type="InterPro" id="IPR045507">
    <property type="entry name" value="DUF6483"/>
</dbReference>
<name>A0A0B5QL06_CLOBE</name>
<reference evidence="1" key="2">
    <citation type="submission" date="2016-02" db="EMBL/GenBank/DDBJ databases">
        <title>Genome sequence of Clostridium beijerinckii strain 59B.</title>
        <authorList>
            <person name="Little G.T."/>
            <person name="Minton N.P."/>
        </authorList>
    </citation>
    <scope>NUCLEOTIDE SEQUENCE</scope>
    <source>
        <strain evidence="1">NCIMB 14988</strain>
    </source>
</reference>
<evidence type="ECO:0000313" key="1">
    <source>
        <dbReference type="EMBL" id="AJG98622.1"/>
    </source>
</evidence>
<dbReference type="STRING" id="1520.LF65_02024"/>
<gene>
    <name evidence="2" type="ORF">HGI39_03390</name>
    <name evidence="1" type="ORF">LF65_02024</name>
</gene>
<reference evidence="2" key="3">
    <citation type="submission" date="2020-04" db="EMBL/GenBank/DDBJ databases">
        <authorList>
            <person name="Brown S."/>
        </authorList>
    </citation>
    <scope>NUCLEOTIDE SEQUENCE</scope>
    <source>
        <strain evidence="2">DJ015</strain>
    </source>
</reference>
<dbReference type="Pfam" id="PF20092">
    <property type="entry name" value="DUF6483"/>
    <property type="match status" value="1"/>
</dbReference>
<dbReference type="KEGG" id="cbei:LF65_02024"/>
<evidence type="ECO:0000313" key="2">
    <source>
        <dbReference type="EMBL" id="MBC2473765.1"/>
    </source>
</evidence>
<dbReference type="AlphaFoldDB" id="A0A0B5QL06"/>
<dbReference type="EMBL" id="CP010086">
    <property type="protein sequence ID" value="AJG98622.1"/>
    <property type="molecule type" value="Genomic_DNA"/>
</dbReference>
<dbReference type="EMBL" id="JABAGV010000005">
    <property type="protein sequence ID" value="MBC2473765.1"/>
    <property type="molecule type" value="Genomic_DNA"/>
</dbReference>
<organism evidence="1 3">
    <name type="scientific">Clostridium beijerinckii</name>
    <name type="common">Clostridium MP</name>
    <dbReference type="NCBI Taxonomy" id="1520"/>
    <lineage>
        <taxon>Bacteria</taxon>
        <taxon>Bacillati</taxon>
        <taxon>Bacillota</taxon>
        <taxon>Clostridia</taxon>
        <taxon>Eubacteriales</taxon>
        <taxon>Clostridiaceae</taxon>
        <taxon>Clostridium</taxon>
    </lineage>
</organism>
<dbReference type="RefSeq" id="WP_017209638.1">
    <property type="nucleotide sequence ID" value="NZ_CP010086.2"/>
</dbReference>
<reference evidence="2" key="4">
    <citation type="journal article" date="2022" name="Nat. Biotechnol.">
        <title>Carbon-negative production of acetone and isopropanol by gas fermentation at industrial pilot scale.</title>
        <authorList>
            <person name="Liew F.E."/>
            <person name="Nogle R."/>
            <person name="Abdalla T."/>
            <person name="Rasor B.J."/>
            <person name="Canter C."/>
            <person name="Jensen R.O."/>
            <person name="Wang L."/>
            <person name="Strutz J."/>
            <person name="Chirania P."/>
            <person name="De Tissera S."/>
            <person name="Mueller A.P."/>
            <person name="Ruan Z."/>
            <person name="Gao A."/>
            <person name="Tran L."/>
            <person name="Engle N.L."/>
            <person name="Bromley J.C."/>
            <person name="Daniell J."/>
            <person name="Conrado R."/>
            <person name="Tschaplinski T.J."/>
            <person name="Giannone R.J."/>
            <person name="Hettich R.L."/>
            <person name="Karim A.S."/>
            <person name="Simpson S.D."/>
            <person name="Brown S.D."/>
            <person name="Leang C."/>
            <person name="Jewett M.C."/>
            <person name="Kopke M."/>
        </authorList>
    </citation>
    <scope>NUCLEOTIDE SEQUENCE</scope>
    <source>
        <strain evidence="2">DJ015</strain>
    </source>
</reference>
<evidence type="ECO:0000313" key="3">
    <source>
        <dbReference type="Proteomes" id="UP000031866"/>
    </source>
</evidence>
<dbReference type="Proteomes" id="UP000031866">
    <property type="component" value="Chromosome"/>
</dbReference>
<dbReference type="OrthoDB" id="1905743at2"/>
<proteinExistence type="predicted"/>
<sequence>MIKNDYMKEIENTLTLTNEEVRKDIVKGDIGEAKEKINKKLKALVGIDIGTIDIFSFSSIESFIGKETHYNAEKFIAFGSLMKLQGLISDKENNESAKIQYYEKSLEGFYKAYTEDDEINEKYLYEATEVADELINYELSLDLDKKIFRIYELTNKFDRAEDTLFYILRKTDNDGSIILEGIKFYNRLKEKDYDELAEGNLPIEEVKDGILELERRLGL</sequence>
<accession>A0A0B5QL06</accession>
<protein>
    <submittedName>
        <fullName evidence="2">Tetratricopeptide repeat protein</fullName>
    </submittedName>
</protein>
<reference evidence="3" key="1">
    <citation type="submission" date="2014-12" db="EMBL/GenBank/DDBJ databases">
        <title>Genome sequence of Clostridium beijerinckii strain 59B.</title>
        <authorList>
            <person name="Little G.T."/>
            <person name="Minton N.P."/>
        </authorList>
    </citation>
    <scope>NUCLEOTIDE SEQUENCE [LARGE SCALE GENOMIC DNA]</scope>
    <source>
        <strain evidence="3">59B</strain>
    </source>
</reference>
<dbReference type="Proteomes" id="UP001194098">
    <property type="component" value="Unassembled WGS sequence"/>
</dbReference>